<dbReference type="Gene3D" id="3.40.50.150">
    <property type="entry name" value="Vaccinia Virus protein VP39"/>
    <property type="match status" value="1"/>
</dbReference>
<evidence type="ECO:0000256" key="6">
    <source>
        <dbReference type="SAM" id="MobiDB-lite"/>
    </source>
</evidence>
<keyword evidence="1 5" id="KW-0489">Methyltransferase</keyword>
<dbReference type="Pfam" id="PF01189">
    <property type="entry name" value="Methyltr_RsmB-F"/>
    <property type="match status" value="1"/>
</dbReference>
<keyword evidence="4 5" id="KW-0694">RNA-binding</keyword>
<keyword evidence="3 5" id="KW-0949">S-adenosyl-L-methionine</keyword>
<feature type="region of interest" description="Disordered" evidence="6">
    <location>
        <begin position="30"/>
        <end position="68"/>
    </location>
</feature>
<evidence type="ECO:0000259" key="7">
    <source>
        <dbReference type="PROSITE" id="PS51686"/>
    </source>
</evidence>
<organism evidence="8">
    <name type="scientific">Lotharella oceanica</name>
    <dbReference type="NCBI Taxonomy" id="641309"/>
    <lineage>
        <taxon>Eukaryota</taxon>
        <taxon>Sar</taxon>
        <taxon>Rhizaria</taxon>
        <taxon>Cercozoa</taxon>
        <taxon>Chlorarachniophyceae</taxon>
        <taxon>Lotharella</taxon>
    </lineage>
</organism>
<dbReference type="PANTHER" id="PTHR22807:SF16">
    <property type="entry name" value="SAM-DEPENDENT MTASE RSMB_NOP-TYPE DOMAIN-CONTAINING PROTEIN"/>
    <property type="match status" value="1"/>
</dbReference>
<name>A0A7S2TVE5_9EUKA</name>
<dbReference type="GO" id="GO:0001510">
    <property type="term" value="P:RNA methylation"/>
    <property type="evidence" value="ECO:0007669"/>
    <property type="project" value="InterPro"/>
</dbReference>
<evidence type="ECO:0000256" key="3">
    <source>
        <dbReference type="ARBA" id="ARBA00022691"/>
    </source>
</evidence>
<dbReference type="GO" id="GO:0008173">
    <property type="term" value="F:RNA methyltransferase activity"/>
    <property type="evidence" value="ECO:0007669"/>
    <property type="project" value="InterPro"/>
</dbReference>
<comment type="caution">
    <text evidence="5">Lacks conserved residue(s) required for the propagation of feature annotation.</text>
</comment>
<feature type="binding site" evidence="5">
    <location>
        <position position="77"/>
    </location>
    <ligand>
        <name>S-adenosyl-L-methionine</name>
        <dbReference type="ChEBI" id="CHEBI:59789"/>
    </ligand>
</feature>
<evidence type="ECO:0000256" key="1">
    <source>
        <dbReference type="ARBA" id="ARBA00022603"/>
    </source>
</evidence>
<dbReference type="InterPro" id="IPR049560">
    <property type="entry name" value="MeTrfase_RsmB-F_NOP2_cat"/>
</dbReference>
<dbReference type="AlphaFoldDB" id="A0A7S2TVE5"/>
<gene>
    <name evidence="8" type="ORF">LSP00402_LOCUS14741</name>
</gene>
<dbReference type="SUPFAM" id="SSF53335">
    <property type="entry name" value="S-adenosyl-L-methionine-dependent methyltransferases"/>
    <property type="match status" value="1"/>
</dbReference>
<accession>A0A7S2TVE5</accession>
<feature type="domain" description="SAM-dependent MTase RsmB/NOP-type" evidence="7">
    <location>
        <begin position="1"/>
        <end position="216"/>
    </location>
</feature>
<sequence length="220" mass="24699">MSARLFQCDGTAFNVPPPSAPIRHIRINSVTPQKNSKKRKHRKMTDDTSSSSAASVIRSEPQDEKGAEGMYERVLVDAECTHDGSIKHMLKYKDKDWKDFETKVLVPERLQSLSKLQYNLLKNGFRLLKSGGVLVYSTCSFCKAQNEEIVSQLLKDFSRARLLSPPPLLHPSPSNDSQGSADHKYRPKMGLIENTLRFDPITSHTSGLFIARITKDPNGN</sequence>
<dbReference type="PRINTS" id="PR02008">
    <property type="entry name" value="RCMTFAMILY"/>
</dbReference>
<dbReference type="InterPro" id="IPR029063">
    <property type="entry name" value="SAM-dependent_MTases_sf"/>
</dbReference>
<evidence type="ECO:0000313" key="8">
    <source>
        <dbReference type="EMBL" id="CAD9770753.1"/>
    </source>
</evidence>
<feature type="active site" description="Nucleophile" evidence="5">
    <location>
        <position position="139"/>
    </location>
</feature>
<reference evidence="8" key="1">
    <citation type="submission" date="2021-01" db="EMBL/GenBank/DDBJ databases">
        <authorList>
            <person name="Corre E."/>
            <person name="Pelletier E."/>
            <person name="Niang G."/>
            <person name="Scheremetjew M."/>
            <person name="Finn R."/>
            <person name="Kale V."/>
            <person name="Holt S."/>
            <person name="Cochrane G."/>
            <person name="Meng A."/>
            <person name="Brown T."/>
            <person name="Cohen L."/>
        </authorList>
    </citation>
    <scope>NUCLEOTIDE SEQUENCE</scope>
    <source>
        <strain evidence="8">CCMP622</strain>
    </source>
</reference>
<feature type="region of interest" description="Disordered" evidence="6">
    <location>
        <begin position="165"/>
        <end position="184"/>
    </location>
</feature>
<dbReference type="PROSITE" id="PS51686">
    <property type="entry name" value="SAM_MT_RSMB_NOP"/>
    <property type="match status" value="1"/>
</dbReference>
<proteinExistence type="inferred from homology"/>
<dbReference type="InterPro" id="IPR001678">
    <property type="entry name" value="MeTrfase_RsmB-F_NOP2_dom"/>
</dbReference>
<dbReference type="GO" id="GO:0003723">
    <property type="term" value="F:RNA binding"/>
    <property type="evidence" value="ECO:0007669"/>
    <property type="project" value="UniProtKB-UniRule"/>
</dbReference>
<evidence type="ECO:0000256" key="5">
    <source>
        <dbReference type="PROSITE-ProRule" id="PRU01023"/>
    </source>
</evidence>
<protein>
    <recommendedName>
        <fullName evidence="7">SAM-dependent MTase RsmB/NOP-type domain-containing protein</fullName>
    </recommendedName>
</protein>
<keyword evidence="2 5" id="KW-0808">Transferase</keyword>
<dbReference type="EMBL" id="HBHP01023694">
    <property type="protein sequence ID" value="CAD9770753.1"/>
    <property type="molecule type" value="Transcribed_RNA"/>
</dbReference>
<evidence type="ECO:0000256" key="4">
    <source>
        <dbReference type="ARBA" id="ARBA00022884"/>
    </source>
</evidence>
<dbReference type="PANTHER" id="PTHR22807">
    <property type="entry name" value="NOP2 YEAST -RELATED NOL1/NOP2/FMU SUN DOMAIN-CONTAINING"/>
    <property type="match status" value="1"/>
</dbReference>
<comment type="similarity">
    <text evidence="5">Belongs to the class I-like SAM-binding methyltransferase superfamily. RsmB/NOP family.</text>
</comment>
<evidence type="ECO:0000256" key="2">
    <source>
        <dbReference type="ARBA" id="ARBA00022679"/>
    </source>
</evidence>
<dbReference type="InterPro" id="IPR023267">
    <property type="entry name" value="RCMT"/>
</dbReference>